<dbReference type="AlphaFoldDB" id="A0A8K1GPM9"/>
<accession>A0A8K1GPM9</accession>
<proteinExistence type="predicted"/>
<evidence type="ECO:0000313" key="3">
    <source>
        <dbReference type="Proteomes" id="UP000796761"/>
    </source>
</evidence>
<comment type="caution">
    <text evidence="2">The sequence shown here is derived from an EMBL/GenBank/DDBJ whole genome shotgun (WGS) entry which is preliminary data.</text>
</comment>
<reference evidence="2" key="1">
    <citation type="submission" date="2019-04" db="EMBL/GenBank/DDBJ databases">
        <title>Genome assembly of Zosterops borbonicus 15179.</title>
        <authorList>
            <person name="Leroy T."/>
            <person name="Anselmetti Y."/>
            <person name="Tilak M.-K."/>
            <person name="Nabholz B."/>
        </authorList>
    </citation>
    <scope>NUCLEOTIDE SEQUENCE</scope>
    <source>
        <strain evidence="2">HGM_15179</strain>
        <tissue evidence="2">Muscle</tissue>
    </source>
</reference>
<sequence length="240" mass="27443">MKLCWTFAHGLLNFLPNNLAEQQYRDLSQPPVEKSHVDLTGNNLSSNIALFKSFDACYIDISDGLDPCPQGHSYALCRQMKQRQIPALRGLHEEHGSHLISYTSAYRCEQPKFSSQTDSSSARVPKLCYNLLTKPIPVLGKMLLPLKLHQKHITGKRKDYHSPLPAAEDRTSLASPLGFYKAPKSRKRDGIRDQFLIFIVIVVLWPFGMGIRMAVFIHVEKEFMWCLGREDEEKERGEKE</sequence>
<evidence type="ECO:0000256" key="1">
    <source>
        <dbReference type="SAM" id="Phobius"/>
    </source>
</evidence>
<keyword evidence="1" id="KW-1133">Transmembrane helix</keyword>
<gene>
    <name evidence="2" type="ORF">HGM15179_005894</name>
</gene>
<name>A0A8K1GPM9_9PASS</name>
<organism evidence="2 3">
    <name type="scientific">Zosterops borbonicus</name>
    <dbReference type="NCBI Taxonomy" id="364589"/>
    <lineage>
        <taxon>Eukaryota</taxon>
        <taxon>Metazoa</taxon>
        <taxon>Chordata</taxon>
        <taxon>Craniata</taxon>
        <taxon>Vertebrata</taxon>
        <taxon>Euteleostomi</taxon>
        <taxon>Archelosauria</taxon>
        <taxon>Archosauria</taxon>
        <taxon>Dinosauria</taxon>
        <taxon>Saurischia</taxon>
        <taxon>Theropoda</taxon>
        <taxon>Coelurosauria</taxon>
        <taxon>Aves</taxon>
        <taxon>Neognathae</taxon>
        <taxon>Neoaves</taxon>
        <taxon>Telluraves</taxon>
        <taxon>Australaves</taxon>
        <taxon>Passeriformes</taxon>
        <taxon>Sylvioidea</taxon>
        <taxon>Zosteropidae</taxon>
        <taxon>Zosterops</taxon>
    </lineage>
</organism>
<evidence type="ECO:0000313" key="2">
    <source>
        <dbReference type="EMBL" id="TRZ21220.1"/>
    </source>
</evidence>
<protein>
    <submittedName>
        <fullName evidence="2">Uncharacterized protein</fullName>
    </submittedName>
</protein>
<keyword evidence="1" id="KW-0812">Transmembrane</keyword>
<keyword evidence="1" id="KW-0472">Membrane</keyword>
<feature type="transmembrane region" description="Helical" evidence="1">
    <location>
        <begin position="195"/>
        <end position="219"/>
    </location>
</feature>
<dbReference type="EMBL" id="SWJQ01000130">
    <property type="protein sequence ID" value="TRZ21220.1"/>
    <property type="molecule type" value="Genomic_DNA"/>
</dbReference>
<keyword evidence="3" id="KW-1185">Reference proteome</keyword>
<dbReference type="Proteomes" id="UP000796761">
    <property type="component" value="Unassembled WGS sequence"/>
</dbReference>